<dbReference type="STRING" id="322710.Avin_46490"/>
<gene>
    <name evidence="2" type="ordered locus">Avin_46490</name>
</gene>
<name>C1DIT5_AZOVD</name>
<dbReference type="KEGG" id="avn:Avin_46490"/>
<sequence length="137" mass="14804">MWLSGRSALPPLSGGRTGGTDMVPDGFDVHDGITFGVRNIPERSGRGRTACPPALDRWTSSAFMWDVRARQAAPLARSPSACHRCAPPRSGPAASFPRPSARRPDFAAGHRRGAWEGDSARRSAYVRFHSFGSLQQS</sequence>
<evidence type="ECO:0000313" key="2">
    <source>
        <dbReference type="EMBL" id="ACO80754.1"/>
    </source>
</evidence>
<protein>
    <submittedName>
        <fullName evidence="2">Uncharacterized protein</fullName>
    </submittedName>
</protein>
<evidence type="ECO:0000313" key="3">
    <source>
        <dbReference type="Proteomes" id="UP000002424"/>
    </source>
</evidence>
<reference evidence="2 3" key="1">
    <citation type="journal article" date="2009" name="J. Bacteriol.">
        <title>Genome sequence of Azotobacter vinelandii, an obligate aerobe specialized to support diverse anaerobic metabolic processes.</title>
        <authorList>
            <person name="Setubal J.C."/>
            <person name="dos Santos P."/>
            <person name="Goldman B.S."/>
            <person name="Ertesvag H."/>
            <person name="Espin G."/>
            <person name="Rubio L.M."/>
            <person name="Valla S."/>
            <person name="Almeida N.F."/>
            <person name="Balasubramanian D."/>
            <person name="Cromes L."/>
            <person name="Curatti L."/>
            <person name="Du Z."/>
            <person name="Godsy E."/>
            <person name="Goodner B."/>
            <person name="Hellner-Burris K."/>
            <person name="Hernandez J.A."/>
            <person name="Houmiel K."/>
            <person name="Imperial J."/>
            <person name="Kennedy C."/>
            <person name="Larson T.J."/>
            <person name="Latreille P."/>
            <person name="Ligon L.S."/>
            <person name="Lu J."/>
            <person name="Maerk M."/>
            <person name="Miller N.M."/>
            <person name="Norton S."/>
            <person name="O'Carroll I.P."/>
            <person name="Paulsen I."/>
            <person name="Raulfs E.C."/>
            <person name="Roemer R."/>
            <person name="Rosser J."/>
            <person name="Segura D."/>
            <person name="Slater S."/>
            <person name="Stricklin S.L."/>
            <person name="Studholme D.J."/>
            <person name="Sun J."/>
            <person name="Viana C.J."/>
            <person name="Wallin E."/>
            <person name="Wang B."/>
            <person name="Wheeler C."/>
            <person name="Zhu H."/>
            <person name="Dean D.R."/>
            <person name="Dixon R."/>
            <person name="Wood D."/>
        </authorList>
    </citation>
    <scope>NUCLEOTIDE SEQUENCE [LARGE SCALE GENOMIC DNA]</scope>
    <source>
        <strain evidence="3">DJ / ATCC BAA-1303</strain>
    </source>
</reference>
<proteinExistence type="predicted"/>
<dbReference type="AlphaFoldDB" id="C1DIT5"/>
<accession>C1DIT5</accession>
<dbReference type="HOGENOM" id="CLU_1861110_0_0_6"/>
<organism evidence="2 3">
    <name type="scientific">Azotobacter vinelandii (strain DJ / ATCC BAA-1303)</name>
    <dbReference type="NCBI Taxonomy" id="322710"/>
    <lineage>
        <taxon>Bacteria</taxon>
        <taxon>Pseudomonadati</taxon>
        <taxon>Pseudomonadota</taxon>
        <taxon>Gammaproteobacteria</taxon>
        <taxon>Pseudomonadales</taxon>
        <taxon>Pseudomonadaceae</taxon>
        <taxon>Azotobacter</taxon>
    </lineage>
</organism>
<keyword evidence="3" id="KW-1185">Reference proteome</keyword>
<feature type="region of interest" description="Disordered" evidence="1">
    <location>
        <begin position="76"/>
        <end position="117"/>
    </location>
</feature>
<dbReference type="Proteomes" id="UP000002424">
    <property type="component" value="Chromosome"/>
</dbReference>
<feature type="region of interest" description="Disordered" evidence="1">
    <location>
        <begin position="1"/>
        <end position="24"/>
    </location>
</feature>
<dbReference type="EMBL" id="CP001157">
    <property type="protein sequence ID" value="ACO80754.1"/>
    <property type="molecule type" value="Genomic_DNA"/>
</dbReference>
<dbReference type="EnsemblBacteria" id="ACO80754">
    <property type="protein sequence ID" value="ACO80754"/>
    <property type="gene ID" value="Avin_46490"/>
</dbReference>
<evidence type="ECO:0000256" key="1">
    <source>
        <dbReference type="SAM" id="MobiDB-lite"/>
    </source>
</evidence>